<proteinExistence type="predicted"/>
<name>A0A2U1L0U6_ARTAN</name>
<feature type="region of interest" description="Disordered" evidence="1">
    <location>
        <begin position="306"/>
        <end position="329"/>
    </location>
</feature>
<dbReference type="Proteomes" id="UP000245207">
    <property type="component" value="Unassembled WGS sequence"/>
</dbReference>
<evidence type="ECO:0000313" key="4">
    <source>
        <dbReference type="Proteomes" id="UP000245207"/>
    </source>
</evidence>
<evidence type="ECO:0000313" key="3">
    <source>
        <dbReference type="EMBL" id="PWA42626.1"/>
    </source>
</evidence>
<gene>
    <name evidence="3" type="ORF">CTI12_AA542400</name>
</gene>
<feature type="compositionally biased region" description="Polar residues" evidence="1">
    <location>
        <begin position="315"/>
        <end position="324"/>
    </location>
</feature>
<accession>A0A2U1L0U6</accession>
<protein>
    <submittedName>
        <fullName evidence="3">Uncharacterized protein</fullName>
    </submittedName>
</protein>
<reference evidence="3 4" key="1">
    <citation type="journal article" date="2018" name="Mol. Plant">
        <title>The genome of Artemisia annua provides insight into the evolution of Asteraceae family and artemisinin biosynthesis.</title>
        <authorList>
            <person name="Shen Q."/>
            <person name="Zhang L."/>
            <person name="Liao Z."/>
            <person name="Wang S."/>
            <person name="Yan T."/>
            <person name="Shi P."/>
            <person name="Liu M."/>
            <person name="Fu X."/>
            <person name="Pan Q."/>
            <person name="Wang Y."/>
            <person name="Lv Z."/>
            <person name="Lu X."/>
            <person name="Zhang F."/>
            <person name="Jiang W."/>
            <person name="Ma Y."/>
            <person name="Chen M."/>
            <person name="Hao X."/>
            <person name="Li L."/>
            <person name="Tang Y."/>
            <person name="Lv G."/>
            <person name="Zhou Y."/>
            <person name="Sun X."/>
            <person name="Brodelius P.E."/>
            <person name="Rose J.K.C."/>
            <person name="Tang K."/>
        </authorList>
    </citation>
    <scope>NUCLEOTIDE SEQUENCE [LARGE SCALE GENOMIC DNA]</scope>
    <source>
        <strain evidence="4">cv. Huhao1</strain>
        <tissue evidence="3">Leaf</tissue>
    </source>
</reference>
<keyword evidence="2" id="KW-0472">Membrane</keyword>
<evidence type="ECO:0000256" key="2">
    <source>
        <dbReference type="SAM" id="Phobius"/>
    </source>
</evidence>
<feature type="region of interest" description="Disordered" evidence="1">
    <location>
        <begin position="361"/>
        <end position="486"/>
    </location>
</feature>
<feature type="region of interest" description="Disordered" evidence="1">
    <location>
        <begin position="226"/>
        <end position="291"/>
    </location>
</feature>
<keyword evidence="2" id="KW-0812">Transmembrane</keyword>
<feature type="compositionally biased region" description="Basic residues" evidence="1">
    <location>
        <begin position="459"/>
        <end position="468"/>
    </location>
</feature>
<organism evidence="3 4">
    <name type="scientific">Artemisia annua</name>
    <name type="common">Sweet wormwood</name>
    <dbReference type="NCBI Taxonomy" id="35608"/>
    <lineage>
        <taxon>Eukaryota</taxon>
        <taxon>Viridiplantae</taxon>
        <taxon>Streptophyta</taxon>
        <taxon>Embryophyta</taxon>
        <taxon>Tracheophyta</taxon>
        <taxon>Spermatophyta</taxon>
        <taxon>Magnoliopsida</taxon>
        <taxon>eudicotyledons</taxon>
        <taxon>Gunneridae</taxon>
        <taxon>Pentapetalae</taxon>
        <taxon>asterids</taxon>
        <taxon>campanulids</taxon>
        <taxon>Asterales</taxon>
        <taxon>Asteraceae</taxon>
        <taxon>Asteroideae</taxon>
        <taxon>Anthemideae</taxon>
        <taxon>Artemisiinae</taxon>
        <taxon>Artemisia</taxon>
    </lineage>
</organism>
<dbReference type="EMBL" id="PKPP01012285">
    <property type="protein sequence ID" value="PWA42626.1"/>
    <property type="molecule type" value="Genomic_DNA"/>
</dbReference>
<feature type="compositionally biased region" description="Polar residues" evidence="1">
    <location>
        <begin position="240"/>
        <end position="250"/>
    </location>
</feature>
<sequence>MVTQRCSDLTHIPTLSLSHLLGHRRCRAPMDLTVLIRVFYFHSTDCEYCYRNRENHFLMAFFGWGFVVIYLPCVLQIKHYILGVSYLLPIIGFLPRVSSSSQDQTSASGSTSRQPNDPPPLKVQTSAPSTLCIDHYFAQSKKPTRKRKKNDAQRPATRSNEFVAYHKGYNHIDVAPHPQPTHQHSSDSNTELHDSQEAVAHHVVSQGLNPCSNQRADVSVPQNETHANNNEITDCHREQTSASGSTSRQPNDPPPLKVPTNSPSNLCIDDYFAQSNNPTRKRKKNDAQRPVTCSNEFVACHKGYNHISVAPHPQPTHQHSSDSNTELHHSHEVVAHHVVSQGLNPSTGCPSSTSNVSLQDEVFKNKRPKITQHTRFQSSQRADAGIPQNETHTNNNEVTDCRRGGQCTNVAPDPQAPQHHATTSNTEAHESHQDANNHFAAENLHSPSCSTSDFGKRLSQNKRPKRKQPASCTSTSRPTGDATHNVRQRLRTQNLAGSFMSCSTPVTEGPSVSPLPGSSPSYEDLGDCDQRCRYCGAAFCENGNSLETQDKYIVVEEVGPADVYDQWVAPSVFGPSPKPRFESINGRHAAVVIDEKMYIFGGNHNGHYISNLHVWEHLH</sequence>
<comment type="caution">
    <text evidence="3">The sequence shown here is derived from an EMBL/GenBank/DDBJ whole genome shotgun (WGS) entry which is preliminary data.</text>
</comment>
<feature type="region of interest" description="Disordered" evidence="1">
    <location>
        <begin position="500"/>
        <end position="520"/>
    </location>
</feature>
<feature type="compositionally biased region" description="Polar residues" evidence="1">
    <location>
        <begin position="388"/>
        <end position="398"/>
    </location>
</feature>
<evidence type="ECO:0000256" key="1">
    <source>
        <dbReference type="SAM" id="MobiDB-lite"/>
    </source>
</evidence>
<keyword evidence="4" id="KW-1185">Reference proteome</keyword>
<feature type="region of interest" description="Disordered" evidence="1">
    <location>
        <begin position="140"/>
        <end position="195"/>
    </location>
</feature>
<dbReference type="AlphaFoldDB" id="A0A2U1L0U6"/>
<dbReference type="STRING" id="35608.A0A2U1L0U6"/>
<feature type="region of interest" description="Disordered" evidence="1">
    <location>
        <begin position="102"/>
        <end position="126"/>
    </location>
</feature>
<feature type="compositionally biased region" description="Low complexity" evidence="1">
    <location>
        <begin position="509"/>
        <end position="520"/>
    </location>
</feature>
<keyword evidence="2" id="KW-1133">Transmembrane helix</keyword>
<feature type="compositionally biased region" description="Polar residues" evidence="1">
    <location>
        <begin position="180"/>
        <end position="189"/>
    </location>
</feature>
<feature type="compositionally biased region" description="Low complexity" evidence="1">
    <location>
        <begin position="102"/>
        <end position="112"/>
    </location>
</feature>
<dbReference type="OrthoDB" id="10251809at2759"/>
<feature type="transmembrane region" description="Helical" evidence="2">
    <location>
        <begin position="57"/>
        <end position="75"/>
    </location>
</feature>